<evidence type="ECO:0000256" key="10">
    <source>
        <dbReference type="ARBA" id="ARBA00022741"/>
    </source>
</evidence>
<dbReference type="InterPro" id="IPR050445">
    <property type="entry name" value="Bact_polysacc_biosynth/exp"/>
</dbReference>
<keyword evidence="14 17" id="KW-0472">Membrane</keyword>
<evidence type="ECO:0000313" key="20">
    <source>
        <dbReference type="EMBL" id="MFC6145621.1"/>
    </source>
</evidence>
<evidence type="ECO:0000256" key="9">
    <source>
        <dbReference type="ARBA" id="ARBA00022692"/>
    </source>
</evidence>
<evidence type="ECO:0000256" key="11">
    <source>
        <dbReference type="ARBA" id="ARBA00022777"/>
    </source>
</evidence>
<comment type="subcellular location">
    <subcellularLocation>
        <location evidence="1">Cell inner membrane</location>
        <topology evidence="1">Multi-pass membrane protein</topology>
    </subcellularLocation>
</comment>
<dbReference type="PANTHER" id="PTHR32309:SF13">
    <property type="entry name" value="FERRIC ENTEROBACTIN TRANSPORT PROTEIN FEPE"/>
    <property type="match status" value="1"/>
</dbReference>
<feature type="domain" description="Polysaccharide chain length determinant N-terminal" evidence="18">
    <location>
        <begin position="2"/>
        <end position="90"/>
    </location>
</feature>
<organism evidence="20 21">
    <name type="scientific">Corynebacterium nasicanis</name>
    <dbReference type="NCBI Taxonomy" id="1448267"/>
    <lineage>
        <taxon>Bacteria</taxon>
        <taxon>Bacillati</taxon>
        <taxon>Actinomycetota</taxon>
        <taxon>Actinomycetes</taxon>
        <taxon>Mycobacteriales</taxon>
        <taxon>Corynebacteriaceae</taxon>
        <taxon>Corynebacterium</taxon>
    </lineage>
</organism>
<name>A0ABW1QAP3_9CORY</name>
<dbReference type="InterPro" id="IPR025669">
    <property type="entry name" value="AAA_dom"/>
</dbReference>
<keyword evidence="15" id="KW-0829">Tyrosine-protein kinase</keyword>
<evidence type="ECO:0000256" key="16">
    <source>
        <dbReference type="ARBA" id="ARBA00051245"/>
    </source>
</evidence>
<keyword evidence="21" id="KW-1185">Reference proteome</keyword>
<dbReference type="Gene3D" id="3.40.50.300">
    <property type="entry name" value="P-loop containing nucleotide triphosphate hydrolases"/>
    <property type="match status" value="1"/>
</dbReference>
<evidence type="ECO:0000256" key="6">
    <source>
        <dbReference type="ARBA" id="ARBA00022475"/>
    </source>
</evidence>
<proteinExistence type="inferred from homology"/>
<comment type="similarity">
    <text evidence="3">Belongs to the CpsD/CapB family.</text>
</comment>
<evidence type="ECO:0000256" key="1">
    <source>
        <dbReference type="ARBA" id="ARBA00004429"/>
    </source>
</evidence>
<keyword evidence="13 17" id="KW-1133">Transmembrane helix</keyword>
<evidence type="ECO:0000256" key="8">
    <source>
        <dbReference type="ARBA" id="ARBA00022679"/>
    </source>
</evidence>
<dbReference type="SUPFAM" id="SSF52540">
    <property type="entry name" value="P-loop containing nucleoside triphosphate hydrolases"/>
    <property type="match status" value="1"/>
</dbReference>
<evidence type="ECO:0000256" key="15">
    <source>
        <dbReference type="ARBA" id="ARBA00023137"/>
    </source>
</evidence>
<evidence type="ECO:0000256" key="14">
    <source>
        <dbReference type="ARBA" id="ARBA00023136"/>
    </source>
</evidence>
<dbReference type="GO" id="GO:0004715">
    <property type="term" value="F:non-membrane spanning protein tyrosine kinase activity"/>
    <property type="evidence" value="ECO:0007669"/>
    <property type="project" value="UniProtKB-EC"/>
</dbReference>
<feature type="domain" description="AAA" evidence="19">
    <location>
        <begin position="263"/>
        <end position="391"/>
    </location>
</feature>
<dbReference type="PANTHER" id="PTHR32309">
    <property type="entry name" value="TYROSINE-PROTEIN KINASE"/>
    <property type="match status" value="1"/>
</dbReference>
<evidence type="ECO:0000256" key="12">
    <source>
        <dbReference type="ARBA" id="ARBA00022840"/>
    </source>
</evidence>
<evidence type="ECO:0000256" key="7">
    <source>
        <dbReference type="ARBA" id="ARBA00022519"/>
    </source>
</evidence>
<gene>
    <name evidence="20" type="ORF">ACFPUZ_02195</name>
</gene>
<dbReference type="Pfam" id="PF02706">
    <property type="entry name" value="Wzz"/>
    <property type="match status" value="1"/>
</dbReference>
<dbReference type="EC" id="2.7.10.2" evidence="5"/>
<dbReference type="InterPro" id="IPR027417">
    <property type="entry name" value="P-loop_NTPase"/>
</dbReference>
<evidence type="ECO:0000256" key="13">
    <source>
        <dbReference type="ARBA" id="ARBA00022989"/>
    </source>
</evidence>
<dbReference type="Proteomes" id="UP001596244">
    <property type="component" value="Unassembled WGS sequence"/>
</dbReference>
<comment type="similarity">
    <text evidence="4">Belongs to the etk/wzc family.</text>
</comment>
<evidence type="ECO:0000256" key="17">
    <source>
        <dbReference type="SAM" id="Phobius"/>
    </source>
</evidence>
<dbReference type="RefSeq" id="WP_376999437.1">
    <property type="nucleotide sequence ID" value="NZ_JBHSQE010000001.1"/>
</dbReference>
<dbReference type="CDD" id="cd05387">
    <property type="entry name" value="BY-kinase"/>
    <property type="match status" value="1"/>
</dbReference>
<dbReference type="InterPro" id="IPR003856">
    <property type="entry name" value="LPS_length_determ_N"/>
</dbReference>
<dbReference type="InterPro" id="IPR005702">
    <property type="entry name" value="Wzc-like_C"/>
</dbReference>
<comment type="catalytic activity">
    <reaction evidence="16">
        <text>L-tyrosyl-[protein] + ATP = O-phospho-L-tyrosyl-[protein] + ADP + H(+)</text>
        <dbReference type="Rhea" id="RHEA:10596"/>
        <dbReference type="Rhea" id="RHEA-COMP:10136"/>
        <dbReference type="Rhea" id="RHEA-COMP:20101"/>
        <dbReference type="ChEBI" id="CHEBI:15378"/>
        <dbReference type="ChEBI" id="CHEBI:30616"/>
        <dbReference type="ChEBI" id="CHEBI:46858"/>
        <dbReference type="ChEBI" id="CHEBI:61978"/>
        <dbReference type="ChEBI" id="CHEBI:456216"/>
        <dbReference type="EC" id="2.7.10.2"/>
    </reaction>
</comment>
<keyword evidence="12" id="KW-0067">ATP-binding</keyword>
<comment type="caution">
    <text evidence="20">The sequence shown here is derived from an EMBL/GenBank/DDBJ whole genome shotgun (WGS) entry which is preliminary data.</text>
</comment>
<evidence type="ECO:0000256" key="3">
    <source>
        <dbReference type="ARBA" id="ARBA00007316"/>
    </source>
</evidence>
<protein>
    <recommendedName>
        <fullName evidence="5">non-specific protein-tyrosine kinase</fullName>
        <ecNumber evidence="5">2.7.10.2</ecNumber>
    </recommendedName>
</protein>
<keyword evidence="8 20" id="KW-0808">Transferase</keyword>
<dbReference type="EMBL" id="JBHSQE010000001">
    <property type="protein sequence ID" value="MFC6145621.1"/>
    <property type="molecule type" value="Genomic_DNA"/>
</dbReference>
<evidence type="ECO:0000313" key="21">
    <source>
        <dbReference type="Proteomes" id="UP001596244"/>
    </source>
</evidence>
<sequence length="494" mass="52340">MELREYALILRKHWVLVVVSTLIGLIAGAGASLLITPEYQSRTQLYVSVRSDGGNTGDLVQGATYSRQIVNSYVAVVTSSVVLDPVVEELNLDMSGAELAKFVSASSPADSALINIVATSPSAEQAAEIVNAVGASFREVVHTQLEPEVNGGSLVSLTPTQTGLVPEEPVSPNVPVNLALGLLAGLVIGFGIAVLRSVLDRRIYSHEDIENITQKPILGHIVDNANVRNERFVVQTRPNSPQAESYRTLRTNLQFLNTDAKGKVFAVTSAKPGEGKSTTSLNLALALAQTGARVVAVEGDLRLPVFGKYLGIEGGAGLTDVLIGRAELDDVLQRWGRDQFHVLPAGRIPPNPSELLGSDRMDALLQQLREEFDYVIVDAPPVLAVTDAAVLGKLASGLLVVLATGSSQKPELAEALRSLETAGANVYGIVATRMPAKKSGLYGYGYGAYTYGDPSFSTTEEPADTADTAENNDVVLAAEQHALTSSAEVESSER</sequence>
<accession>A0ABW1QAP3</accession>
<evidence type="ECO:0000259" key="19">
    <source>
        <dbReference type="Pfam" id="PF13614"/>
    </source>
</evidence>
<evidence type="ECO:0000256" key="5">
    <source>
        <dbReference type="ARBA" id="ARBA00011903"/>
    </source>
</evidence>
<evidence type="ECO:0000259" key="18">
    <source>
        <dbReference type="Pfam" id="PF02706"/>
    </source>
</evidence>
<keyword evidence="9 17" id="KW-0812">Transmembrane</keyword>
<keyword evidence="10" id="KW-0547">Nucleotide-binding</keyword>
<reference evidence="21" key="1">
    <citation type="journal article" date="2019" name="Int. J. Syst. Evol. Microbiol.">
        <title>The Global Catalogue of Microorganisms (GCM) 10K type strain sequencing project: providing services to taxonomists for standard genome sequencing and annotation.</title>
        <authorList>
            <consortium name="The Broad Institute Genomics Platform"/>
            <consortium name="The Broad Institute Genome Sequencing Center for Infectious Disease"/>
            <person name="Wu L."/>
            <person name="Ma J."/>
        </authorList>
    </citation>
    <scope>NUCLEOTIDE SEQUENCE [LARGE SCALE GENOMIC DNA]</scope>
    <source>
        <strain evidence="21">CCUG 51943</strain>
    </source>
</reference>
<dbReference type="Pfam" id="PF13614">
    <property type="entry name" value="AAA_31"/>
    <property type="match status" value="1"/>
</dbReference>
<keyword evidence="11" id="KW-0418">Kinase</keyword>
<feature type="transmembrane region" description="Helical" evidence="17">
    <location>
        <begin position="14"/>
        <end position="35"/>
    </location>
</feature>
<keyword evidence="6" id="KW-1003">Cell membrane</keyword>
<keyword evidence="7" id="KW-0997">Cell inner membrane</keyword>
<evidence type="ECO:0000256" key="2">
    <source>
        <dbReference type="ARBA" id="ARBA00006683"/>
    </source>
</evidence>
<comment type="similarity">
    <text evidence="2">Belongs to the CpsC/CapA family.</text>
</comment>
<evidence type="ECO:0000256" key="4">
    <source>
        <dbReference type="ARBA" id="ARBA00008883"/>
    </source>
</evidence>
<dbReference type="NCBIfam" id="TIGR01007">
    <property type="entry name" value="eps_fam"/>
    <property type="match status" value="1"/>
</dbReference>